<dbReference type="AlphaFoldDB" id="A0A370IB76"/>
<comment type="caution">
    <text evidence="2">The sequence shown here is derived from an EMBL/GenBank/DDBJ whole genome shotgun (WGS) entry which is preliminary data.</text>
</comment>
<dbReference type="STRING" id="1210086.GCA_001613105_00934"/>
<accession>A0A370IB76</accession>
<keyword evidence="3" id="KW-1185">Reference proteome</keyword>
<name>A0A370IB76_9NOCA</name>
<dbReference type="InterPro" id="IPR000073">
    <property type="entry name" value="AB_hydrolase_1"/>
</dbReference>
<dbReference type="Pfam" id="PF12697">
    <property type="entry name" value="Abhydrolase_6"/>
    <property type="match status" value="1"/>
</dbReference>
<dbReference type="SUPFAM" id="SSF53474">
    <property type="entry name" value="alpha/beta-Hydrolases"/>
    <property type="match status" value="1"/>
</dbReference>
<dbReference type="Gene3D" id="3.40.50.1820">
    <property type="entry name" value="alpha/beta hydrolase"/>
    <property type="match status" value="1"/>
</dbReference>
<keyword evidence="2" id="KW-0378">Hydrolase</keyword>
<dbReference type="InterPro" id="IPR029058">
    <property type="entry name" value="AB_hydrolase_fold"/>
</dbReference>
<organism evidence="2 3">
    <name type="scientific">Nocardia pseudobrasiliensis</name>
    <dbReference type="NCBI Taxonomy" id="45979"/>
    <lineage>
        <taxon>Bacteria</taxon>
        <taxon>Bacillati</taxon>
        <taxon>Actinomycetota</taxon>
        <taxon>Actinomycetes</taxon>
        <taxon>Mycobacteriales</taxon>
        <taxon>Nocardiaceae</taxon>
        <taxon>Nocardia</taxon>
    </lineage>
</organism>
<dbReference type="GO" id="GO:0016787">
    <property type="term" value="F:hydrolase activity"/>
    <property type="evidence" value="ECO:0007669"/>
    <property type="project" value="UniProtKB-KW"/>
</dbReference>
<evidence type="ECO:0000313" key="3">
    <source>
        <dbReference type="Proteomes" id="UP000254869"/>
    </source>
</evidence>
<reference evidence="2 3" key="1">
    <citation type="submission" date="2018-07" db="EMBL/GenBank/DDBJ databases">
        <title>Genomic Encyclopedia of Type Strains, Phase IV (KMG-IV): sequencing the most valuable type-strain genomes for metagenomic binning, comparative biology and taxonomic classification.</title>
        <authorList>
            <person name="Goeker M."/>
        </authorList>
    </citation>
    <scope>NUCLEOTIDE SEQUENCE [LARGE SCALE GENOMIC DNA]</scope>
    <source>
        <strain evidence="2 3">DSM 44290</strain>
    </source>
</reference>
<dbReference type="RefSeq" id="WP_067992320.1">
    <property type="nucleotide sequence ID" value="NZ_QQBC01000002.1"/>
</dbReference>
<protein>
    <submittedName>
        <fullName evidence="2">Alpha-beta hydrolase superfamily lysophospholipase</fullName>
    </submittedName>
</protein>
<dbReference type="EMBL" id="QQBC01000002">
    <property type="protein sequence ID" value="RDI67957.1"/>
    <property type="molecule type" value="Genomic_DNA"/>
</dbReference>
<proteinExistence type="predicted"/>
<evidence type="ECO:0000259" key="1">
    <source>
        <dbReference type="Pfam" id="PF12697"/>
    </source>
</evidence>
<feature type="domain" description="AB hydrolase-1" evidence="1">
    <location>
        <begin position="41"/>
        <end position="284"/>
    </location>
</feature>
<evidence type="ECO:0000313" key="2">
    <source>
        <dbReference type="EMBL" id="RDI67957.1"/>
    </source>
</evidence>
<dbReference type="Proteomes" id="UP000254869">
    <property type="component" value="Unassembled WGS sequence"/>
</dbReference>
<gene>
    <name evidence="2" type="ORF">DFR76_102358</name>
</gene>
<sequence length="295" mass="31172">MNSMHSQGEPGTFSTRDGRELFYMHRVGGAPGAPMVVFEGGMACSRSYWAPVQVALGARAASVVYDRCGLGRSAPDPVSRALSRVVADQGELLEHLTRRFDPPGFLLVGHSWGGAIVRAATTGPAAQRISGAVLIEPTDEACDALFTPAMRRAERIGQFGSSLLARIGVLHLAFRDLLAAMPADARADMRAEGFTPAAMRTRGAEIETLIDDLYALRGVERPVPDIPVTIVSGARTSAGMGTEIRAAANATNTARSATYPRGRHVLALNSGHAVPVTEPDLVAAEIVRVIGVCCE</sequence>